<dbReference type="AlphaFoldDB" id="A0A7I8W1X5"/>
<feature type="region of interest" description="Disordered" evidence="1">
    <location>
        <begin position="243"/>
        <end position="316"/>
    </location>
</feature>
<dbReference type="Proteomes" id="UP000549394">
    <property type="component" value="Unassembled WGS sequence"/>
</dbReference>
<evidence type="ECO:0000256" key="1">
    <source>
        <dbReference type="SAM" id="MobiDB-lite"/>
    </source>
</evidence>
<organism evidence="2 3">
    <name type="scientific">Dimorphilus gyrociliatus</name>
    <dbReference type="NCBI Taxonomy" id="2664684"/>
    <lineage>
        <taxon>Eukaryota</taxon>
        <taxon>Metazoa</taxon>
        <taxon>Spiralia</taxon>
        <taxon>Lophotrochozoa</taxon>
        <taxon>Annelida</taxon>
        <taxon>Polychaeta</taxon>
        <taxon>Polychaeta incertae sedis</taxon>
        <taxon>Dinophilidae</taxon>
        <taxon>Dimorphilus</taxon>
    </lineage>
</organism>
<protein>
    <submittedName>
        <fullName evidence="2">DgyrCDS9342</fullName>
    </submittedName>
</protein>
<feature type="compositionally biased region" description="Acidic residues" evidence="1">
    <location>
        <begin position="252"/>
        <end position="264"/>
    </location>
</feature>
<proteinExistence type="predicted"/>
<sequence>MTYNRSLARVKVKNRISDMTLSRVIERIEEDRLIRIAHLDHDRLDVHDFLKEINYCKSDDLPESKIWLGDRVEALERRMQRRRNAERDVLTAPPGRVNNSVISVIAKPEPVRGKTAPEPTRNLPYVERKTARTARSPNVLKLSDKRPVTKHTVEKRQETKRNNFINVDDYQNENDVDTEEILADVRDEIELVAEENKPKSILLPSILNKHSDDISRPPSVVSFTDKPTRVVYTAVVHASHEDDTGNFSQYYNDEDNTEDDENSDQQEIKEKGAKEQTKSKLRKVSTTSSRKLKTGKLKKKPTPKPKKIEKKKEPEEVVLLPSTPSKSLIIRTPTANSMVRTRQPLVRSAIKRETLTPSRVSITTEDRNAFVMRQILTENSHMHRRSAKKSKQPLSQRINDFYEKIDKLRQEVDTAANWMPTPKKTKNLTKRNTLRTGGLRAALQLDIDD</sequence>
<comment type="caution">
    <text evidence="2">The sequence shown here is derived from an EMBL/GenBank/DDBJ whole genome shotgun (WGS) entry which is preliminary data.</text>
</comment>
<evidence type="ECO:0000313" key="3">
    <source>
        <dbReference type="Proteomes" id="UP000549394"/>
    </source>
</evidence>
<accession>A0A7I8W1X5</accession>
<feature type="compositionally biased region" description="Basic and acidic residues" evidence="1">
    <location>
        <begin position="266"/>
        <end position="278"/>
    </location>
</feature>
<gene>
    <name evidence="2" type="ORF">DGYR_LOCUS8822</name>
</gene>
<evidence type="ECO:0000313" key="2">
    <source>
        <dbReference type="EMBL" id="CAD5120783.1"/>
    </source>
</evidence>
<dbReference type="EMBL" id="CAJFCJ010000013">
    <property type="protein sequence ID" value="CAD5120783.1"/>
    <property type="molecule type" value="Genomic_DNA"/>
</dbReference>
<name>A0A7I8W1X5_9ANNE</name>
<keyword evidence="3" id="KW-1185">Reference proteome</keyword>
<feature type="compositionally biased region" description="Basic residues" evidence="1">
    <location>
        <begin position="290"/>
        <end position="309"/>
    </location>
</feature>
<reference evidence="2 3" key="1">
    <citation type="submission" date="2020-08" db="EMBL/GenBank/DDBJ databases">
        <authorList>
            <person name="Hejnol A."/>
        </authorList>
    </citation>
    <scope>NUCLEOTIDE SEQUENCE [LARGE SCALE GENOMIC DNA]</scope>
</reference>